<dbReference type="EMBL" id="RBNL01001239">
    <property type="protein sequence ID" value="RML91879.1"/>
    <property type="molecule type" value="Genomic_DNA"/>
</dbReference>
<dbReference type="AlphaFoldDB" id="A0A3M2ZUH4"/>
<accession>A0A3M2ZUH4</accession>
<organism evidence="1 2">
    <name type="scientific">Pseudomonas syringae pv. maculicola</name>
    <dbReference type="NCBI Taxonomy" id="59511"/>
    <lineage>
        <taxon>Bacteria</taxon>
        <taxon>Pseudomonadati</taxon>
        <taxon>Pseudomonadota</taxon>
        <taxon>Gammaproteobacteria</taxon>
        <taxon>Pseudomonadales</taxon>
        <taxon>Pseudomonadaceae</taxon>
        <taxon>Pseudomonas</taxon>
    </lineage>
</organism>
<name>A0A3M2ZUH4_PSEYM</name>
<comment type="caution">
    <text evidence="1">The sequence shown here is derived from an EMBL/GenBank/DDBJ whole genome shotgun (WGS) entry which is preliminary data.</text>
</comment>
<protein>
    <submittedName>
        <fullName evidence="1">Uncharacterized protein</fullName>
    </submittedName>
</protein>
<gene>
    <name evidence="1" type="ORF">APX70_200455</name>
</gene>
<evidence type="ECO:0000313" key="1">
    <source>
        <dbReference type="EMBL" id="RML91879.1"/>
    </source>
</evidence>
<reference evidence="1 2" key="1">
    <citation type="submission" date="2018-08" db="EMBL/GenBank/DDBJ databases">
        <title>Recombination of ecologically and evolutionarily significant loci maintains genetic cohesion in the Pseudomonas syringae species complex.</title>
        <authorList>
            <person name="Dillon M."/>
            <person name="Thakur S."/>
            <person name="Almeida R.N.D."/>
            <person name="Weir B.S."/>
            <person name="Guttman D.S."/>
        </authorList>
    </citation>
    <scope>NUCLEOTIDE SEQUENCE [LARGE SCALE GENOMIC DNA]</scope>
    <source>
        <strain evidence="1 2">88_10</strain>
    </source>
</reference>
<sequence>MRPSHWCAHLFTPRTFTVRKVCRVFPFMSQPKGLPKATRSII</sequence>
<proteinExistence type="predicted"/>
<dbReference type="Proteomes" id="UP000282378">
    <property type="component" value="Unassembled WGS sequence"/>
</dbReference>
<evidence type="ECO:0000313" key="2">
    <source>
        <dbReference type="Proteomes" id="UP000282378"/>
    </source>
</evidence>